<comment type="caution">
    <text evidence="1">The sequence shown here is derived from an EMBL/GenBank/DDBJ whole genome shotgun (WGS) entry which is preliminary data.</text>
</comment>
<gene>
    <name evidence="2" type="ORF">B6C91_02890</name>
    <name evidence="1" type="ORF">B6D08_00045</name>
</gene>
<evidence type="ECO:0000313" key="2">
    <source>
        <dbReference type="EMBL" id="OTQ11297.1"/>
    </source>
</evidence>
<dbReference type="Proteomes" id="UP000194800">
    <property type="component" value="Unassembled WGS sequence"/>
</dbReference>
<protein>
    <recommendedName>
        <fullName evidence="5">DUF2184 domain-containing protein</fullName>
    </recommendedName>
</protein>
<organism evidence="1 4">
    <name type="scientific">Gilliamella apicola</name>
    <dbReference type="NCBI Taxonomy" id="1196095"/>
    <lineage>
        <taxon>Bacteria</taxon>
        <taxon>Pseudomonadati</taxon>
        <taxon>Pseudomonadota</taxon>
        <taxon>Gammaproteobacteria</taxon>
        <taxon>Orbales</taxon>
        <taxon>Orbaceae</taxon>
        <taxon>Gilliamella</taxon>
    </lineage>
</organism>
<dbReference type="EMBL" id="NARP01000001">
    <property type="protein sequence ID" value="OTQ01627.1"/>
    <property type="molecule type" value="Genomic_DNA"/>
</dbReference>
<sequence>MAYENVDYSDIITEQLLERDKQLQEKKLPEINIGEAVPVTEGLEFGVEEFEYGVTAVRGSVKNGVIGIKTTSLETIDSEIIYKKAPVVQWAKGLIYTQQEVEKALRLDINLPLKKQNDLYDNALATIQYAGYVGHEQARGQEGLLTGSQVNIYNDESGKTLEEMTPDEFVKMILTAYNKVWARSKYTIQPTNIAMDASDFMTAMQKFDPNPTIVGTDLLPIAAMDRVMASLRKASQNQSFNVNFVKIPAEYAKQINKNKSRLVIYTHDEDYLEMKVRMPELLETHRKDLLTYQSGYRSAFSAVMWKEPKSAQYVDYKS</sequence>
<evidence type="ECO:0000313" key="1">
    <source>
        <dbReference type="EMBL" id="OTQ01627.1"/>
    </source>
</evidence>
<evidence type="ECO:0000313" key="4">
    <source>
        <dbReference type="Proteomes" id="UP000194977"/>
    </source>
</evidence>
<dbReference type="EMBL" id="NART01000007">
    <property type="protein sequence ID" value="OTQ11297.1"/>
    <property type="molecule type" value="Genomic_DNA"/>
</dbReference>
<evidence type="ECO:0008006" key="5">
    <source>
        <dbReference type="Google" id="ProtNLM"/>
    </source>
</evidence>
<accession>A0A242NLI7</accession>
<dbReference type="Proteomes" id="UP000194977">
    <property type="component" value="Unassembled WGS sequence"/>
</dbReference>
<keyword evidence="3" id="KW-1185">Reference proteome</keyword>
<name>A0A242NLI7_9GAMM</name>
<dbReference type="OrthoDB" id="6458969at2"/>
<dbReference type="AlphaFoldDB" id="A0A242NLI7"/>
<evidence type="ECO:0000313" key="3">
    <source>
        <dbReference type="Proteomes" id="UP000194800"/>
    </source>
</evidence>
<dbReference type="Pfam" id="PF09950">
    <property type="entry name" value="Major_capside"/>
    <property type="match status" value="1"/>
</dbReference>
<dbReference type="PIRSF" id="PIRSF029202">
    <property type="entry name" value="UCP029202"/>
    <property type="match status" value="1"/>
</dbReference>
<proteinExistence type="predicted"/>
<dbReference type="RefSeq" id="WP_086300407.1">
    <property type="nucleotide sequence ID" value="NZ_MZNE01000041.1"/>
</dbReference>
<dbReference type="InterPro" id="IPR020049">
    <property type="entry name" value="Major_capsid-like"/>
</dbReference>
<reference evidence="3 4" key="1">
    <citation type="submission" date="2017-03" db="EMBL/GenBank/DDBJ databases">
        <title>Comparative genomics of honeybee gut symbionts reveal geographically distinct and subgroup specific antibiotic resistance.</title>
        <authorList>
            <person name="Ludvigsen J."/>
            <person name="Porcellato D."/>
            <person name="Labee-Lund T.M."/>
            <person name="Amdam G.V."/>
            <person name="Rudi K."/>
        </authorList>
    </citation>
    <scope>NUCLEOTIDE SEQUENCE [LARGE SCALE GENOMIC DNA]</scope>
    <source>
        <strain evidence="1 4">A-7-12</strain>
        <strain evidence="2 3">A-9-12</strain>
    </source>
</reference>